<dbReference type="KEGG" id="upi:EJG51_008920"/>
<dbReference type="GO" id="GO:0051536">
    <property type="term" value="F:iron-sulfur cluster binding"/>
    <property type="evidence" value="ECO:0007669"/>
    <property type="project" value="InterPro"/>
</dbReference>
<dbReference type="EMBL" id="CP051152">
    <property type="protein sequence ID" value="QJQ05951.1"/>
    <property type="molecule type" value="Genomic_DNA"/>
</dbReference>
<sequence length="83" mass="8537">MNPMISVNINGQISLVKKDISVAAALAISGNPGTRISVSGQPRAPLCGMGVCQECRVSINGIAHQLACQTMCQPGMQIVTGQA</sequence>
<evidence type="ECO:0000313" key="2">
    <source>
        <dbReference type="EMBL" id="QJQ05951.1"/>
    </source>
</evidence>
<dbReference type="SUPFAM" id="SSF54292">
    <property type="entry name" value="2Fe-2S ferredoxin-like"/>
    <property type="match status" value="1"/>
</dbReference>
<dbReference type="GO" id="GO:0016491">
    <property type="term" value="F:oxidoreductase activity"/>
    <property type="evidence" value="ECO:0007669"/>
    <property type="project" value="UniProtKB-KW"/>
</dbReference>
<dbReference type="InterPro" id="IPR036010">
    <property type="entry name" value="2Fe-2S_ferredoxin-like_sf"/>
</dbReference>
<keyword evidence="1" id="KW-0560">Oxidoreductase</keyword>
<dbReference type="Proteomes" id="UP000274350">
    <property type="component" value="Chromosome"/>
</dbReference>
<organism evidence="2 3">
    <name type="scientific">Undibacterium piscinae</name>
    <dbReference type="NCBI Taxonomy" id="2495591"/>
    <lineage>
        <taxon>Bacteria</taxon>
        <taxon>Pseudomonadati</taxon>
        <taxon>Pseudomonadota</taxon>
        <taxon>Betaproteobacteria</taxon>
        <taxon>Burkholderiales</taxon>
        <taxon>Oxalobacteraceae</taxon>
        <taxon>Undibacterium</taxon>
    </lineage>
</organism>
<accession>A0A6M4A3V3</accession>
<proteinExistence type="predicted"/>
<protein>
    <submittedName>
        <fullName evidence="2">(2Fe-2S)-binding protein</fullName>
    </submittedName>
</protein>
<reference evidence="2 3" key="1">
    <citation type="journal article" date="2019" name="Int. J. Syst. Evol. Microbiol.">
        <title>Undibacterium piscinae sp. nov., isolated from Korean shiner intestine.</title>
        <authorList>
            <person name="Lee S.Y."/>
            <person name="Kang W."/>
            <person name="Kim P.S."/>
            <person name="Kim H.S."/>
            <person name="Sung H."/>
            <person name="Shin N.R."/>
            <person name="Whon T.W."/>
            <person name="Yun J.H."/>
            <person name="Lee J.Y."/>
            <person name="Lee J.Y."/>
            <person name="Jung M.J."/>
            <person name="Jeong Y.S."/>
            <person name="Tak E.J."/>
            <person name="Han J.E."/>
            <person name="Hyun D.W."/>
            <person name="Kang M.S."/>
            <person name="Lee K.E."/>
            <person name="Lee B.H."/>
            <person name="Bae J.W."/>
        </authorList>
    </citation>
    <scope>NUCLEOTIDE SEQUENCE [LARGE SCALE GENOMIC DNA]</scope>
    <source>
        <strain evidence="2 3">S11R28</strain>
    </source>
</reference>
<gene>
    <name evidence="2" type="ORF">EJG51_008920</name>
</gene>
<evidence type="ECO:0000313" key="3">
    <source>
        <dbReference type="Proteomes" id="UP000274350"/>
    </source>
</evidence>
<dbReference type="OrthoDB" id="573392at2"/>
<name>A0A6M4A3V3_9BURK</name>
<dbReference type="Gene3D" id="3.10.20.440">
    <property type="entry name" value="2Fe-2S iron-sulphur cluster binding domain, sarcosine oxidase, alpha subunit, N-terminal domain"/>
    <property type="match status" value="1"/>
</dbReference>
<dbReference type="AlphaFoldDB" id="A0A6M4A3V3"/>
<dbReference type="InterPro" id="IPR042204">
    <property type="entry name" value="2Fe-2S-bd_N"/>
</dbReference>
<evidence type="ECO:0000256" key="1">
    <source>
        <dbReference type="ARBA" id="ARBA00023002"/>
    </source>
</evidence>
<keyword evidence="3" id="KW-1185">Reference proteome</keyword>
<dbReference type="Pfam" id="PF13510">
    <property type="entry name" value="Fer2_4"/>
    <property type="match status" value="1"/>
</dbReference>